<dbReference type="InterPro" id="IPR011330">
    <property type="entry name" value="Glyco_hydro/deAcase_b/a-brl"/>
</dbReference>
<dbReference type="PANTHER" id="PTHR30292:SF0">
    <property type="entry name" value="5-OXOPROLINASE SUBUNIT A"/>
    <property type="match status" value="1"/>
</dbReference>
<reference evidence="1 2" key="1">
    <citation type="submission" date="2016-10" db="EMBL/GenBank/DDBJ databases">
        <authorList>
            <person name="Varghese N."/>
            <person name="Submissions S."/>
        </authorList>
    </citation>
    <scope>NUCLEOTIDE SEQUENCE [LARGE SCALE GENOMIC DNA]</scope>
    <source>
        <strain evidence="1 2">Mar_2010_102</strain>
    </source>
</reference>
<protein>
    <submittedName>
        <fullName evidence="1">UPF0271 protein</fullName>
    </submittedName>
</protein>
<sequence>MKRMIHINCDLGEGGEFDEELMPLISACNIACGGHAGNLESMHRTVRLAMENNVEIGAHPSYPDRKNFGRNHLEMSAEDLKLSIEGQVLSLKQIAESEGGKMAHIKLHGALYNDAAKDEKIARLIVECLHDLEDDFKIFVPLNSKISEFAMGKFDMVFEAFADRNYNENFSLVSRSEEHALITEKEEVFKHVFSIYNDRKIITHSGVEIDGKADTFCVHSDTPSSLEIIQFLHKKFAEKGIGVKNT</sequence>
<name>A0A1H1QF81_9FLAO</name>
<dbReference type="STRING" id="1250231.SAMN04488552_2485"/>
<dbReference type="Gene3D" id="3.20.20.370">
    <property type="entry name" value="Glycoside hydrolase/deacetylase"/>
    <property type="match status" value="1"/>
</dbReference>
<keyword evidence="2" id="KW-1185">Reference proteome</keyword>
<dbReference type="EMBL" id="LT629745">
    <property type="protein sequence ID" value="SDS21947.1"/>
    <property type="molecule type" value="Genomic_DNA"/>
</dbReference>
<proteinExistence type="predicted"/>
<dbReference type="PANTHER" id="PTHR30292">
    <property type="entry name" value="UNCHARACTERIZED PROTEIN YBGL-RELATED"/>
    <property type="match status" value="1"/>
</dbReference>
<organism evidence="1 2">
    <name type="scientific">Christiangramia echinicola</name>
    <dbReference type="NCBI Taxonomy" id="279359"/>
    <lineage>
        <taxon>Bacteria</taxon>
        <taxon>Pseudomonadati</taxon>
        <taxon>Bacteroidota</taxon>
        <taxon>Flavobacteriia</taxon>
        <taxon>Flavobacteriales</taxon>
        <taxon>Flavobacteriaceae</taxon>
        <taxon>Christiangramia</taxon>
    </lineage>
</organism>
<gene>
    <name evidence="1" type="ORF">SAMN04488552_2485</name>
</gene>
<dbReference type="InterPro" id="IPR005501">
    <property type="entry name" value="LamB/YcsF/PxpA-like"/>
</dbReference>
<dbReference type="Proteomes" id="UP000198858">
    <property type="component" value="Chromosome I"/>
</dbReference>
<dbReference type="Pfam" id="PF03746">
    <property type="entry name" value="LamB_YcsF"/>
    <property type="match status" value="1"/>
</dbReference>
<accession>A0A1H1QF81</accession>
<dbReference type="NCBIfam" id="NF003816">
    <property type="entry name" value="PRK05406.1-5"/>
    <property type="match status" value="1"/>
</dbReference>
<evidence type="ECO:0000313" key="1">
    <source>
        <dbReference type="EMBL" id="SDS21947.1"/>
    </source>
</evidence>
<dbReference type="NCBIfam" id="NF003814">
    <property type="entry name" value="PRK05406.1-3"/>
    <property type="match status" value="1"/>
</dbReference>
<dbReference type="CDD" id="cd10801">
    <property type="entry name" value="LamB_YcsF_like_1"/>
    <property type="match status" value="1"/>
</dbReference>
<evidence type="ECO:0000313" key="2">
    <source>
        <dbReference type="Proteomes" id="UP000198858"/>
    </source>
</evidence>
<dbReference type="SUPFAM" id="SSF88713">
    <property type="entry name" value="Glycoside hydrolase/deacetylase"/>
    <property type="match status" value="1"/>
</dbReference>
<dbReference type="AlphaFoldDB" id="A0A1H1QF81"/>
<dbReference type="RefSeq" id="WP_089663014.1">
    <property type="nucleotide sequence ID" value="NZ_LT629745.1"/>
</dbReference>
<dbReference type="GO" id="GO:0005975">
    <property type="term" value="P:carbohydrate metabolic process"/>
    <property type="evidence" value="ECO:0007669"/>
    <property type="project" value="InterPro"/>
</dbReference>